<dbReference type="RefSeq" id="WP_006691756.1">
    <property type="nucleotide sequence ID" value="NZ_JH376797.1"/>
</dbReference>
<dbReference type="OrthoDB" id="1958118at2"/>
<name>G5GM24_9FIRM</name>
<dbReference type="PATRIC" id="fig|679201.3.peg.311"/>
<keyword evidence="2" id="KW-1185">Reference proteome</keyword>
<dbReference type="HOGENOM" id="CLU_1617879_0_0_9"/>
<gene>
    <name evidence="1" type="ORF">HMPREF9334_00305</name>
</gene>
<dbReference type="STRING" id="679201.HMPREF9334_00305"/>
<organism evidence="1 2">
    <name type="scientific">Selenomonas infelix ATCC 43532</name>
    <dbReference type="NCBI Taxonomy" id="679201"/>
    <lineage>
        <taxon>Bacteria</taxon>
        <taxon>Bacillati</taxon>
        <taxon>Bacillota</taxon>
        <taxon>Negativicutes</taxon>
        <taxon>Selenomonadales</taxon>
        <taxon>Selenomonadaceae</taxon>
        <taxon>Selenomonas</taxon>
    </lineage>
</organism>
<reference evidence="1 2" key="1">
    <citation type="submission" date="2011-08" db="EMBL/GenBank/DDBJ databases">
        <title>The Genome Sequence of Selenomonas infelix ATCC 43532.</title>
        <authorList>
            <consortium name="The Broad Institute Genome Sequencing Platform"/>
            <person name="Earl A."/>
            <person name="Ward D."/>
            <person name="Feldgarden M."/>
            <person name="Gevers D."/>
            <person name="Izard J."/>
            <person name="Blanton J.M."/>
            <person name="Baranova O.V."/>
            <person name="Dewhirst F.E."/>
            <person name="Young S.K."/>
            <person name="Zeng Q."/>
            <person name="Gargeya S."/>
            <person name="Fitzgerald M."/>
            <person name="Haas B."/>
            <person name="Abouelleil A."/>
            <person name="Alvarado L."/>
            <person name="Arachchi H.M."/>
            <person name="Berlin A."/>
            <person name="Brown A."/>
            <person name="Chapman S.B."/>
            <person name="Chen Z."/>
            <person name="Dunbar C."/>
            <person name="Freedman E."/>
            <person name="Gearin G."/>
            <person name="Gellesch M."/>
            <person name="Goldberg J."/>
            <person name="Griggs A."/>
            <person name="Gujja S."/>
            <person name="Heiman D."/>
            <person name="Howarth C."/>
            <person name="Larson L."/>
            <person name="Lui A."/>
            <person name="MacDonald P.J.P."/>
            <person name="Montmayeur A."/>
            <person name="Murphy C."/>
            <person name="Neiman D."/>
            <person name="Pearson M."/>
            <person name="Priest M."/>
            <person name="Roberts A."/>
            <person name="Saif S."/>
            <person name="Shea T."/>
            <person name="Shenoy N."/>
            <person name="Sisk P."/>
            <person name="Stolte C."/>
            <person name="Sykes S."/>
            <person name="Wortman J."/>
            <person name="Nusbaum C."/>
            <person name="Birren B."/>
        </authorList>
    </citation>
    <scope>NUCLEOTIDE SEQUENCE [LARGE SCALE GENOMIC DNA]</scope>
    <source>
        <strain evidence="1 2">ATCC 43532</strain>
    </source>
</reference>
<comment type="caution">
    <text evidence="1">The sequence shown here is derived from an EMBL/GenBank/DDBJ whole genome shotgun (WGS) entry which is preliminary data.</text>
</comment>
<sequence>MTININITGMDLAAAGKEGITALVNACTAFAGASLGTEIEMSDKPHKMTSGDGIVVPEKVYADEPIPAKAEQAAPAPIAPPAASETMVPAMPVTPTTPAPIPTAAAPTYTVEELQTACAPLMDANRMADLQQVLTKFGATSLPDVPKEQYGALAADLRALGARL</sequence>
<proteinExistence type="predicted"/>
<evidence type="ECO:0000313" key="2">
    <source>
        <dbReference type="Proteomes" id="UP000004129"/>
    </source>
</evidence>
<accession>G5GM24</accession>
<dbReference type="AlphaFoldDB" id="G5GM24"/>
<dbReference type="EMBL" id="ACZM01000003">
    <property type="protein sequence ID" value="EHG22269.1"/>
    <property type="molecule type" value="Genomic_DNA"/>
</dbReference>
<dbReference type="Proteomes" id="UP000004129">
    <property type="component" value="Unassembled WGS sequence"/>
</dbReference>
<dbReference type="eggNOG" id="ENOG5033284">
    <property type="taxonomic scope" value="Bacteria"/>
</dbReference>
<protein>
    <submittedName>
        <fullName evidence="1">Uncharacterized protein</fullName>
    </submittedName>
</protein>
<evidence type="ECO:0000313" key="1">
    <source>
        <dbReference type="EMBL" id="EHG22269.1"/>
    </source>
</evidence>